<dbReference type="Pfam" id="PF00460">
    <property type="entry name" value="Flg_bb_rod"/>
    <property type="match status" value="1"/>
</dbReference>
<feature type="domain" description="Flagellar basal body rod protein N-terminal" evidence="7">
    <location>
        <begin position="21"/>
        <end position="49"/>
    </location>
</feature>
<reference evidence="8 9" key="1">
    <citation type="submission" date="2012-02" db="EMBL/GenBank/DDBJ databases">
        <title>Shotgun genome sequence of Phaeospirillum photometricum DSM 122.</title>
        <authorList>
            <person name="Duquesne K."/>
            <person name="Sturgis J."/>
        </authorList>
    </citation>
    <scope>NUCLEOTIDE SEQUENCE [LARGE SCALE GENOMIC DNA]</scope>
    <source>
        <strain evidence="9">DSM122</strain>
    </source>
</reference>
<evidence type="ECO:0000259" key="7">
    <source>
        <dbReference type="Pfam" id="PF00460"/>
    </source>
</evidence>
<dbReference type="NCBIfam" id="TIGR01396">
    <property type="entry name" value="FlgB"/>
    <property type="match status" value="1"/>
</dbReference>
<dbReference type="AlphaFoldDB" id="H6SJ46"/>
<comment type="similarity">
    <text evidence="2 6">Belongs to the flagella basal body rod proteins family.</text>
</comment>
<evidence type="ECO:0000256" key="6">
    <source>
        <dbReference type="PIRNR" id="PIRNR002889"/>
    </source>
</evidence>
<dbReference type="GO" id="GO:0030694">
    <property type="term" value="C:bacterial-type flagellum basal body, rod"/>
    <property type="evidence" value="ECO:0007669"/>
    <property type="project" value="InterPro"/>
</dbReference>
<protein>
    <recommendedName>
        <fullName evidence="3 6">Flagellar basal body rod protein FlgB</fullName>
    </recommendedName>
</protein>
<dbReference type="InterPro" id="IPR001444">
    <property type="entry name" value="Flag_bb_rod_N"/>
</dbReference>
<keyword evidence="4 6" id="KW-0975">Bacterial flagellum</keyword>
<keyword evidence="8" id="KW-0966">Cell projection</keyword>
<evidence type="ECO:0000256" key="4">
    <source>
        <dbReference type="ARBA" id="ARBA00023143"/>
    </source>
</evidence>
<accession>H6SJ46</accession>
<dbReference type="HOGENOM" id="CLU_125463_2_1_5"/>
<evidence type="ECO:0000256" key="5">
    <source>
        <dbReference type="ARBA" id="ARBA00024934"/>
    </source>
</evidence>
<comment type="subcellular location">
    <subcellularLocation>
        <location evidence="1 6">Bacterial flagellum basal body</location>
    </subcellularLocation>
</comment>
<keyword evidence="8" id="KW-0969">Cilium</keyword>
<dbReference type="Proteomes" id="UP000033220">
    <property type="component" value="Chromosome DSM 122"/>
</dbReference>
<evidence type="ECO:0000313" key="9">
    <source>
        <dbReference type="Proteomes" id="UP000033220"/>
    </source>
</evidence>
<keyword evidence="8" id="KW-0282">Flagellum</keyword>
<evidence type="ECO:0000256" key="1">
    <source>
        <dbReference type="ARBA" id="ARBA00004117"/>
    </source>
</evidence>
<proteinExistence type="inferred from homology"/>
<evidence type="ECO:0000256" key="3">
    <source>
        <dbReference type="ARBA" id="ARBA00014376"/>
    </source>
</evidence>
<dbReference type="KEGG" id="rpm:RSPPHO_01385"/>
<dbReference type="EMBL" id="HE663493">
    <property type="protein sequence ID" value="CCG08011.1"/>
    <property type="molecule type" value="Genomic_DNA"/>
</dbReference>
<gene>
    <name evidence="8" type="ORF">RSPPHO_01385</name>
</gene>
<dbReference type="eggNOG" id="COG1815">
    <property type="taxonomic scope" value="Bacteria"/>
</dbReference>
<dbReference type="PIRSF" id="PIRSF002889">
    <property type="entry name" value="Rod_FlgB"/>
    <property type="match status" value="1"/>
</dbReference>
<comment type="function">
    <text evidence="5 6">Structural component of flagellum, the bacterial motility apparatus. Part of the rod structure of flagellar basal body.</text>
</comment>
<evidence type="ECO:0000313" key="8">
    <source>
        <dbReference type="EMBL" id="CCG08011.1"/>
    </source>
</evidence>
<sequence length="146" mass="16600">MRPGVRKGSDTMDLTKLALFQMAQTRMDWATQRQKILAQNVANADTPKYRAHDLKKLDFGKLAVSENNRTRLVRTDASHQASVAPDPGTFRMVEERYPFESSADGNEVVLEEQMSRLSETKNQYTLATELVKKHLSMIKMVTRGAR</sequence>
<dbReference type="InterPro" id="IPR006300">
    <property type="entry name" value="FlgB"/>
</dbReference>
<dbReference type="PATRIC" id="fig|1150469.3.peg.1563"/>
<name>H6SJ46_PARPM</name>
<evidence type="ECO:0000256" key="2">
    <source>
        <dbReference type="ARBA" id="ARBA00009677"/>
    </source>
</evidence>
<dbReference type="GO" id="GO:0071973">
    <property type="term" value="P:bacterial-type flagellum-dependent cell motility"/>
    <property type="evidence" value="ECO:0007669"/>
    <property type="project" value="InterPro"/>
</dbReference>
<comment type="subunit">
    <text evidence="6">The basal body constitutes a major portion of the flagellar organelle and consists of a number of rings mounted on a central rod.</text>
</comment>
<dbReference type="STRING" id="1150469.RSPPHO_01385"/>
<organism evidence="8 9">
    <name type="scientific">Pararhodospirillum photometricum DSM 122</name>
    <dbReference type="NCBI Taxonomy" id="1150469"/>
    <lineage>
        <taxon>Bacteria</taxon>
        <taxon>Pseudomonadati</taxon>
        <taxon>Pseudomonadota</taxon>
        <taxon>Alphaproteobacteria</taxon>
        <taxon>Rhodospirillales</taxon>
        <taxon>Rhodospirillaceae</taxon>
        <taxon>Pararhodospirillum</taxon>
    </lineage>
</organism>
<keyword evidence="9" id="KW-1185">Reference proteome</keyword>